<keyword evidence="4" id="KW-0411">Iron-sulfur</keyword>
<evidence type="ECO:0000256" key="2">
    <source>
        <dbReference type="ARBA" id="ARBA00022723"/>
    </source>
</evidence>
<dbReference type="EMBL" id="CASHTH010001392">
    <property type="protein sequence ID" value="CAI8014823.1"/>
    <property type="molecule type" value="Genomic_DNA"/>
</dbReference>
<dbReference type="InterPro" id="IPR036922">
    <property type="entry name" value="Rieske_2Fe-2S_sf"/>
</dbReference>
<evidence type="ECO:0000256" key="4">
    <source>
        <dbReference type="ARBA" id="ARBA00023014"/>
    </source>
</evidence>
<dbReference type="Proteomes" id="UP001174909">
    <property type="component" value="Unassembled WGS sequence"/>
</dbReference>
<feature type="domain" description="Rieske" evidence="5">
    <location>
        <begin position="27"/>
        <end position="86"/>
    </location>
</feature>
<evidence type="ECO:0000313" key="6">
    <source>
        <dbReference type="EMBL" id="CAI8014823.1"/>
    </source>
</evidence>
<comment type="caution">
    <text evidence="6">The sequence shown here is derived from an EMBL/GenBank/DDBJ whole genome shotgun (WGS) entry which is preliminary data.</text>
</comment>
<feature type="non-terminal residue" evidence="6">
    <location>
        <position position="130"/>
    </location>
</feature>
<dbReference type="InterPro" id="IPR017941">
    <property type="entry name" value="Rieske_2Fe-2S"/>
</dbReference>
<dbReference type="Pfam" id="PF00355">
    <property type="entry name" value="Rieske"/>
    <property type="match status" value="1"/>
</dbReference>
<organism evidence="6 7">
    <name type="scientific">Geodia barretti</name>
    <name type="common">Barrett's horny sponge</name>
    <dbReference type="NCBI Taxonomy" id="519541"/>
    <lineage>
        <taxon>Eukaryota</taxon>
        <taxon>Metazoa</taxon>
        <taxon>Porifera</taxon>
        <taxon>Demospongiae</taxon>
        <taxon>Heteroscleromorpha</taxon>
        <taxon>Tetractinellida</taxon>
        <taxon>Astrophorina</taxon>
        <taxon>Geodiidae</taxon>
        <taxon>Geodia</taxon>
    </lineage>
</organism>
<dbReference type="AlphaFoldDB" id="A0AA35RQ33"/>
<dbReference type="PROSITE" id="PS51296">
    <property type="entry name" value="RIESKE"/>
    <property type="match status" value="1"/>
</dbReference>
<evidence type="ECO:0000313" key="7">
    <source>
        <dbReference type="Proteomes" id="UP001174909"/>
    </source>
</evidence>
<evidence type="ECO:0000256" key="1">
    <source>
        <dbReference type="ARBA" id="ARBA00022714"/>
    </source>
</evidence>
<protein>
    <recommendedName>
        <fullName evidence="5">Rieske domain-containing protein</fullName>
    </recommendedName>
</protein>
<accession>A0AA35RQ33</accession>
<proteinExistence type="predicted"/>
<keyword evidence="3" id="KW-0408">Iron</keyword>
<keyword evidence="2" id="KW-0479">Metal-binding</keyword>
<dbReference type="GO" id="GO:0051537">
    <property type="term" value="F:2 iron, 2 sulfur cluster binding"/>
    <property type="evidence" value="ECO:0007669"/>
    <property type="project" value="UniProtKB-KW"/>
</dbReference>
<keyword evidence="1" id="KW-0001">2Fe-2S</keyword>
<sequence length="130" mass="14098">METKENWTMAEQTRHELNAHHGGPEFIECAEVSEIPDEGVIAVNVAGQPIALAKSDGKIFAVDNRCPHMGYPLNRGSVHDGILICPSPSLMLPHAASRNSTRRTNLGIGLRCCTPTPTAMHFISARSARL</sequence>
<dbReference type="CDD" id="cd03467">
    <property type="entry name" value="Rieske"/>
    <property type="match status" value="1"/>
</dbReference>
<name>A0AA35RQ33_GEOBA</name>
<evidence type="ECO:0000259" key="5">
    <source>
        <dbReference type="PROSITE" id="PS51296"/>
    </source>
</evidence>
<keyword evidence="7" id="KW-1185">Reference proteome</keyword>
<gene>
    <name evidence="6" type="ORF">GBAR_LOCUS9247</name>
</gene>
<evidence type="ECO:0000256" key="3">
    <source>
        <dbReference type="ARBA" id="ARBA00023004"/>
    </source>
</evidence>
<reference evidence="6" key="1">
    <citation type="submission" date="2023-03" db="EMBL/GenBank/DDBJ databases">
        <authorList>
            <person name="Steffen K."/>
            <person name="Cardenas P."/>
        </authorList>
    </citation>
    <scope>NUCLEOTIDE SEQUENCE</scope>
</reference>
<dbReference type="Gene3D" id="2.102.10.10">
    <property type="entry name" value="Rieske [2Fe-2S] iron-sulphur domain"/>
    <property type="match status" value="1"/>
</dbReference>
<dbReference type="SUPFAM" id="SSF50022">
    <property type="entry name" value="ISP domain"/>
    <property type="match status" value="1"/>
</dbReference>
<dbReference type="GO" id="GO:0046872">
    <property type="term" value="F:metal ion binding"/>
    <property type="evidence" value="ECO:0007669"/>
    <property type="project" value="UniProtKB-KW"/>
</dbReference>